<dbReference type="Proteomes" id="UP000503540">
    <property type="component" value="Chromosome"/>
</dbReference>
<organism evidence="1 2">
    <name type="scientific">Nocardia arthritidis</name>
    <dbReference type="NCBI Taxonomy" id="228602"/>
    <lineage>
        <taxon>Bacteria</taxon>
        <taxon>Bacillati</taxon>
        <taxon>Actinomycetota</taxon>
        <taxon>Actinomycetes</taxon>
        <taxon>Mycobacteriales</taxon>
        <taxon>Nocardiaceae</taxon>
        <taxon>Nocardia</taxon>
    </lineage>
</organism>
<keyword evidence="2" id="KW-1185">Reference proteome</keyword>
<dbReference type="EMBL" id="CP046172">
    <property type="protein sequence ID" value="QIS13553.1"/>
    <property type="molecule type" value="Genomic_DNA"/>
</dbReference>
<proteinExistence type="predicted"/>
<gene>
    <name evidence="1" type="ORF">F5544_28510</name>
</gene>
<reference evidence="1 2" key="1">
    <citation type="journal article" date="2019" name="ACS Chem. Biol.">
        <title>Identification and Mobilization of a Cryptic Antibiotic Biosynthesis Gene Locus from a Human-Pathogenic Nocardia Isolate.</title>
        <authorList>
            <person name="Herisse M."/>
            <person name="Ishida K."/>
            <person name="Porter J.L."/>
            <person name="Howden B."/>
            <person name="Hertweck C."/>
            <person name="Stinear T.P."/>
            <person name="Pidot S.J."/>
        </authorList>
    </citation>
    <scope>NUCLEOTIDE SEQUENCE [LARGE SCALE GENOMIC DNA]</scope>
    <source>
        <strain evidence="1 2">AUSMDU00012717</strain>
    </source>
</reference>
<evidence type="ECO:0000313" key="2">
    <source>
        <dbReference type="Proteomes" id="UP000503540"/>
    </source>
</evidence>
<accession>A0A6G9YKU6</accession>
<evidence type="ECO:0000313" key="1">
    <source>
        <dbReference type="EMBL" id="QIS13553.1"/>
    </source>
</evidence>
<name>A0A6G9YKU6_9NOCA</name>
<dbReference type="RefSeq" id="WP_167476078.1">
    <property type="nucleotide sequence ID" value="NZ_CP046172.1"/>
</dbReference>
<dbReference type="AlphaFoldDB" id="A0A6G9YKU6"/>
<sequence>MGNRNKSTRNCCAVRRTRLVTPDHSPLPEGRPHYRMAQIVQWSTTRGPARCLVRGYRPSKGSLLLIASDLRGIAHAATDFTDSFTTMAETFHRVWRGRLLVAPEQITWLAHFGDPAAAQPNTFTHVEMRWDGTRYLSGAEHRLTADQAGELTTDLVLEPVPQVLDSLRTAA</sequence>
<protein>
    <submittedName>
        <fullName evidence="1">Uncharacterized protein</fullName>
    </submittedName>
</protein>
<dbReference type="KEGG" id="nah:F5544_28510"/>